<name>A0ABY8ULJ4_TETOB</name>
<feature type="compositionally biased region" description="Gly residues" evidence="1">
    <location>
        <begin position="122"/>
        <end position="134"/>
    </location>
</feature>
<dbReference type="EMBL" id="CP126221">
    <property type="protein sequence ID" value="WIA22331.1"/>
    <property type="molecule type" value="Genomic_DNA"/>
</dbReference>
<keyword evidence="2" id="KW-0472">Membrane</keyword>
<feature type="region of interest" description="Disordered" evidence="1">
    <location>
        <begin position="122"/>
        <end position="150"/>
    </location>
</feature>
<keyword evidence="4" id="KW-1185">Reference proteome</keyword>
<protein>
    <submittedName>
        <fullName evidence="3">Uncharacterized protein</fullName>
    </submittedName>
</protein>
<evidence type="ECO:0000256" key="1">
    <source>
        <dbReference type="SAM" id="MobiDB-lite"/>
    </source>
</evidence>
<dbReference type="PANTHER" id="PTHR36777:SF2">
    <property type="entry name" value="EXPRESSED PROTEIN"/>
    <property type="match status" value="1"/>
</dbReference>
<evidence type="ECO:0000313" key="4">
    <source>
        <dbReference type="Proteomes" id="UP001244341"/>
    </source>
</evidence>
<organism evidence="3 4">
    <name type="scientific">Tetradesmus obliquus</name>
    <name type="common">Green alga</name>
    <name type="synonym">Acutodesmus obliquus</name>
    <dbReference type="NCBI Taxonomy" id="3088"/>
    <lineage>
        <taxon>Eukaryota</taxon>
        <taxon>Viridiplantae</taxon>
        <taxon>Chlorophyta</taxon>
        <taxon>core chlorophytes</taxon>
        <taxon>Chlorophyceae</taxon>
        <taxon>CS clade</taxon>
        <taxon>Sphaeropleales</taxon>
        <taxon>Scenedesmaceae</taxon>
        <taxon>Tetradesmus</taxon>
    </lineage>
</organism>
<dbReference type="Proteomes" id="UP001244341">
    <property type="component" value="Chromosome 14b"/>
</dbReference>
<keyword evidence="2" id="KW-1133">Transmembrane helix</keyword>
<gene>
    <name evidence="3" type="ORF">OEZ85_004645</name>
</gene>
<feature type="transmembrane region" description="Helical" evidence="2">
    <location>
        <begin position="97"/>
        <end position="115"/>
    </location>
</feature>
<reference evidence="3 4" key="1">
    <citation type="submission" date="2023-05" db="EMBL/GenBank/DDBJ databases">
        <title>A 100% complete, gapless, phased diploid assembly of the Scenedesmus obliquus UTEX 3031 genome.</title>
        <authorList>
            <person name="Biondi T.C."/>
            <person name="Hanschen E.R."/>
            <person name="Kwon T."/>
            <person name="Eng W."/>
            <person name="Kruse C.P.S."/>
            <person name="Koehler S.I."/>
            <person name="Kunde Y."/>
            <person name="Gleasner C.D."/>
            <person name="You Mak K.T."/>
            <person name="Polle J."/>
            <person name="Hovde B.T."/>
            <person name="Starkenburg S.R."/>
        </authorList>
    </citation>
    <scope>NUCLEOTIDE SEQUENCE [LARGE SCALE GENOMIC DNA]</scope>
    <source>
        <strain evidence="3 4">DOE0152z</strain>
    </source>
</reference>
<keyword evidence="2" id="KW-0812">Transmembrane</keyword>
<evidence type="ECO:0000256" key="2">
    <source>
        <dbReference type="SAM" id="Phobius"/>
    </source>
</evidence>
<proteinExistence type="predicted"/>
<sequence>MQACVGQRMRCVSATPGRTRQQLCWTSRSACRHRSALIVQAKDRTTGNAALDTVISAGQGFVESASNMVPENVPRPVAKTGVAVATGLVAFWVLQKLVSTVLTIALLGGAAWFYFQYAGGSGDGGSSGSGGGGSSSSKRAVDGDLDDPLSEARRIMDKYKK</sequence>
<dbReference type="PANTHER" id="PTHR36777">
    <property type="entry name" value="EXPRESSED PROTEIN"/>
    <property type="match status" value="1"/>
</dbReference>
<accession>A0ABY8ULJ4</accession>
<evidence type="ECO:0000313" key="3">
    <source>
        <dbReference type="EMBL" id="WIA22331.1"/>
    </source>
</evidence>